<organism evidence="6 7">
    <name type="scientific">Macrophomina phaseolina</name>
    <dbReference type="NCBI Taxonomy" id="35725"/>
    <lineage>
        <taxon>Eukaryota</taxon>
        <taxon>Fungi</taxon>
        <taxon>Dikarya</taxon>
        <taxon>Ascomycota</taxon>
        <taxon>Pezizomycotina</taxon>
        <taxon>Dothideomycetes</taxon>
        <taxon>Dothideomycetes incertae sedis</taxon>
        <taxon>Botryosphaeriales</taxon>
        <taxon>Botryosphaeriaceae</taxon>
        <taxon>Macrophomina</taxon>
    </lineage>
</organism>
<dbReference type="Pfam" id="PF00296">
    <property type="entry name" value="Bac_luciferase"/>
    <property type="match status" value="1"/>
</dbReference>
<evidence type="ECO:0000256" key="1">
    <source>
        <dbReference type="ARBA" id="ARBA00022630"/>
    </source>
</evidence>
<proteinExistence type="predicted"/>
<dbReference type="PANTHER" id="PTHR30011">
    <property type="entry name" value="ALKANESULFONATE MONOOXYGENASE-RELATED"/>
    <property type="match status" value="1"/>
</dbReference>
<feature type="domain" description="Luciferase-like" evidence="5">
    <location>
        <begin position="9"/>
        <end position="212"/>
    </location>
</feature>
<dbReference type="Gene3D" id="3.20.20.30">
    <property type="entry name" value="Luciferase-like domain"/>
    <property type="match status" value="1"/>
</dbReference>
<gene>
    <name evidence="6" type="ORF">B0J12DRAFT_703854</name>
</gene>
<protein>
    <submittedName>
        <fullName evidence="6">Luciferase-like domain-containing protein</fullName>
    </submittedName>
</protein>
<dbReference type="SUPFAM" id="SSF51679">
    <property type="entry name" value="Bacterial luciferase-like"/>
    <property type="match status" value="1"/>
</dbReference>
<keyword evidence="7" id="KW-1185">Reference proteome</keyword>
<keyword evidence="4" id="KW-0503">Monooxygenase</keyword>
<evidence type="ECO:0000313" key="6">
    <source>
        <dbReference type="EMBL" id="KAH7032358.1"/>
    </source>
</evidence>
<dbReference type="InterPro" id="IPR051260">
    <property type="entry name" value="Diverse_substr_monoxygenases"/>
</dbReference>
<dbReference type="PANTHER" id="PTHR30011:SF16">
    <property type="entry name" value="C2H2 FINGER DOMAIN TRANSCRIPTION FACTOR (EUROFUNG)-RELATED"/>
    <property type="match status" value="1"/>
</dbReference>
<evidence type="ECO:0000259" key="5">
    <source>
        <dbReference type="Pfam" id="PF00296"/>
    </source>
</evidence>
<keyword evidence="3" id="KW-0560">Oxidoreductase</keyword>
<dbReference type="Proteomes" id="UP000774617">
    <property type="component" value="Unassembled WGS sequence"/>
</dbReference>
<evidence type="ECO:0000256" key="4">
    <source>
        <dbReference type="ARBA" id="ARBA00023033"/>
    </source>
</evidence>
<keyword evidence="1" id="KW-0285">Flavoprotein</keyword>
<dbReference type="InterPro" id="IPR011251">
    <property type="entry name" value="Luciferase-like_dom"/>
</dbReference>
<accession>A0ABQ8FX94</accession>
<evidence type="ECO:0000313" key="7">
    <source>
        <dbReference type="Proteomes" id="UP000774617"/>
    </source>
</evidence>
<sequence length="212" mass="23013">MALLAVQFPVRDPVVLLSDMAHATKNVGFMYTTSVFARTVSTLDHLTNGRIAWNVVTGASKNSARSMGLPDIKDHAQRYATADEYIHVTYKLWESSWDPGAVVKDTGADGKASFTYTDPAKVHKIRHKGGRFSCEGPHLVEPSPQRVPVIPQAGASGPDIAFAGKHAEVVFTISGTPENAKSKYDAIKVAAAEEGRRQEDLHFVEGITIVVR</sequence>
<dbReference type="EMBL" id="JAGTJR010000040">
    <property type="protein sequence ID" value="KAH7032358.1"/>
    <property type="molecule type" value="Genomic_DNA"/>
</dbReference>
<evidence type="ECO:0000256" key="2">
    <source>
        <dbReference type="ARBA" id="ARBA00022643"/>
    </source>
</evidence>
<dbReference type="InterPro" id="IPR036661">
    <property type="entry name" value="Luciferase-like_sf"/>
</dbReference>
<evidence type="ECO:0000256" key="3">
    <source>
        <dbReference type="ARBA" id="ARBA00023002"/>
    </source>
</evidence>
<keyword evidence="2" id="KW-0288">FMN</keyword>
<reference evidence="6 7" key="1">
    <citation type="journal article" date="2021" name="Nat. Commun.">
        <title>Genetic determinants of endophytism in the Arabidopsis root mycobiome.</title>
        <authorList>
            <person name="Mesny F."/>
            <person name="Miyauchi S."/>
            <person name="Thiergart T."/>
            <person name="Pickel B."/>
            <person name="Atanasova L."/>
            <person name="Karlsson M."/>
            <person name="Huettel B."/>
            <person name="Barry K.W."/>
            <person name="Haridas S."/>
            <person name="Chen C."/>
            <person name="Bauer D."/>
            <person name="Andreopoulos W."/>
            <person name="Pangilinan J."/>
            <person name="LaButti K."/>
            <person name="Riley R."/>
            <person name="Lipzen A."/>
            <person name="Clum A."/>
            <person name="Drula E."/>
            <person name="Henrissat B."/>
            <person name="Kohler A."/>
            <person name="Grigoriev I.V."/>
            <person name="Martin F.M."/>
            <person name="Hacquard S."/>
        </authorList>
    </citation>
    <scope>NUCLEOTIDE SEQUENCE [LARGE SCALE GENOMIC DNA]</scope>
    <source>
        <strain evidence="6 7">MPI-SDFR-AT-0080</strain>
    </source>
</reference>
<name>A0ABQ8FX94_9PEZI</name>
<comment type="caution">
    <text evidence="6">The sequence shown here is derived from an EMBL/GenBank/DDBJ whole genome shotgun (WGS) entry which is preliminary data.</text>
</comment>